<dbReference type="AlphaFoldDB" id="C7IXM0"/>
<name>C7IXM0_ORYSJ</name>
<dbReference type="KEGG" id="dosa:Os01g0145200"/>
<dbReference type="EMBL" id="AP008207">
    <property type="protein sequence ID" value="BAH90904.1"/>
    <property type="molecule type" value="Genomic_DNA"/>
</dbReference>
<dbReference type="Proteomes" id="UP000000763">
    <property type="component" value="Chromosome 1"/>
</dbReference>
<evidence type="ECO:0000313" key="2">
    <source>
        <dbReference type="Proteomes" id="UP000000763"/>
    </source>
</evidence>
<sequence>VVRRPDASALILEACITCQRAAKEMHHSCVIHNFARRDLSI</sequence>
<reference evidence="1 2" key="1">
    <citation type="journal article" date="2005" name="Nature">
        <title>The map-based sequence of the rice genome.</title>
        <authorList>
            <consortium name="International rice genome sequencing project (IRGSP)"/>
            <person name="Matsumoto T."/>
            <person name="Wu J."/>
            <person name="Kanamori H."/>
            <person name="Katayose Y."/>
            <person name="Fujisawa M."/>
            <person name="Namiki N."/>
            <person name="Mizuno H."/>
            <person name="Yamamoto K."/>
            <person name="Antonio B.A."/>
            <person name="Baba T."/>
            <person name="Sakata K."/>
            <person name="Nagamura Y."/>
            <person name="Aoki H."/>
            <person name="Arikawa K."/>
            <person name="Arita K."/>
            <person name="Bito T."/>
            <person name="Chiden Y."/>
            <person name="Fujitsuka N."/>
            <person name="Fukunaka R."/>
            <person name="Hamada M."/>
            <person name="Harada C."/>
            <person name="Hayashi A."/>
            <person name="Hijishita S."/>
            <person name="Honda M."/>
            <person name="Hosokawa S."/>
            <person name="Ichikawa Y."/>
            <person name="Idonuma A."/>
            <person name="Iijima M."/>
            <person name="Ikeda M."/>
            <person name="Ikeno M."/>
            <person name="Ito K."/>
            <person name="Ito S."/>
            <person name="Ito T."/>
            <person name="Ito Y."/>
            <person name="Ito Y."/>
            <person name="Iwabuchi A."/>
            <person name="Kamiya K."/>
            <person name="Karasawa W."/>
            <person name="Kurita K."/>
            <person name="Katagiri S."/>
            <person name="Kikuta A."/>
            <person name="Kobayashi H."/>
            <person name="Kobayashi N."/>
            <person name="Machita K."/>
            <person name="Maehara T."/>
            <person name="Masukawa M."/>
            <person name="Mizubayashi T."/>
            <person name="Mukai Y."/>
            <person name="Nagasaki H."/>
            <person name="Nagata Y."/>
            <person name="Naito S."/>
            <person name="Nakashima M."/>
            <person name="Nakama Y."/>
            <person name="Nakamichi Y."/>
            <person name="Nakamura M."/>
            <person name="Meguro A."/>
            <person name="Negishi M."/>
            <person name="Ohta I."/>
            <person name="Ohta T."/>
            <person name="Okamoto M."/>
            <person name="Ono N."/>
            <person name="Saji S."/>
            <person name="Sakaguchi M."/>
            <person name="Sakai K."/>
            <person name="Shibata M."/>
            <person name="Shimokawa T."/>
            <person name="Song J."/>
            <person name="Takazaki Y."/>
            <person name="Terasawa K."/>
            <person name="Tsugane M."/>
            <person name="Tsuji K."/>
            <person name="Ueda S."/>
            <person name="Waki K."/>
            <person name="Yamagata H."/>
            <person name="Yamamoto M."/>
            <person name="Yamamoto S."/>
            <person name="Yamane H."/>
            <person name="Yoshiki S."/>
            <person name="Yoshihara R."/>
            <person name="Yukawa K."/>
            <person name="Zhong H."/>
            <person name="Yano M."/>
            <person name="Yuan Q."/>
            <person name="Ouyang S."/>
            <person name="Liu J."/>
            <person name="Jones K.M."/>
            <person name="Gansberger K."/>
            <person name="Moffat K."/>
            <person name="Hill J."/>
            <person name="Bera J."/>
            <person name="Fadrosh D."/>
            <person name="Jin S."/>
            <person name="Johri S."/>
            <person name="Kim M."/>
            <person name="Overton L."/>
            <person name="Reardon M."/>
            <person name="Tsitrin T."/>
            <person name="Vuong H."/>
            <person name="Weaver B."/>
            <person name="Ciecko A."/>
            <person name="Tallon L."/>
            <person name="Jackson J."/>
            <person name="Pai G."/>
            <person name="Aken S.V."/>
            <person name="Utterback T."/>
            <person name="Reidmuller S."/>
            <person name="Feldblyum T."/>
            <person name="Hsiao J."/>
            <person name="Zismann V."/>
            <person name="Iobst S."/>
            <person name="de Vazeille A.R."/>
            <person name="Buell C.R."/>
            <person name="Ying K."/>
            <person name="Li Y."/>
            <person name="Lu T."/>
            <person name="Huang Y."/>
            <person name="Zhao Q."/>
            <person name="Feng Q."/>
            <person name="Zhang L."/>
            <person name="Zhu J."/>
            <person name="Weng Q."/>
            <person name="Mu J."/>
            <person name="Lu Y."/>
            <person name="Fan D."/>
            <person name="Liu Y."/>
            <person name="Guan J."/>
            <person name="Zhang Y."/>
            <person name="Yu S."/>
            <person name="Liu X."/>
            <person name="Zhang Y."/>
            <person name="Hong G."/>
            <person name="Han B."/>
            <person name="Choisne N."/>
            <person name="Demange N."/>
            <person name="Orjeda G."/>
            <person name="Samain S."/>
            <person name="Cattolico L."/>
            <person name="Pelletier E."/>
            <person name="Couloux A."/>
            <person name="Segurens B."/>
            <person name="Wincker P."/>
            <person name="D'Hont A."/>
            <person name="Scarpelli C."/>
            <person name="Weissenbach J."/>
            <person name="Salanoubat M."/>
            <person name="Quetier F."/>
            <person name="Yu Y."/>
            <person name="Kim H.R."/>
            <person name="Rambo T."/>
            <person name="Currie J."/>
            <person name="Collura K."/>
            <person name="Luo M."/>
            <person name="Yang T."/>
            <person name="Ammiraju J.S.S."/>
            <person name="Engler F."/>
            <person name="Soderlund C."/>
            <person name="Wing R.A."/>
            <person name="Palmer L.E."/>
            <person name="de la Bastide M."/>
            <person name="Spiegel L."/>
            <person name="Nascimento L."/>
            <person name="Zutavern T."/>
            <person name="O'Shaughnessy A."/>
            <person name="Dike S."/>
            <person name="Dedhia N."/>
            <person name="Preston R."/>
            <person name="Balija V."/>
            <person name="McCombie W.R."/>
            <person name="Chow T."/>
            <person name="Chen H."/>
            <person name="Chung M."/>
            <person name="Chen C."/>
            <person name="Shaw J."/>
            <person name="Wu H."/>
            <person name="Hsiao K."/>
            <person name="Chao Y."/>
            <person name="Chu M."/>
            <person name="Cheng C."/>
            <person name="Hour A."/>
            <person name="Lee P."/>
            <person name="Lin S."/>
            <person name="Lin Y."/>
            <person name="Liou J."/>
            <person name="Liu S."/>
            <person name="Hsing Y."/>
            <person name="Raghuvanshi S."/>
            <person name="Mohanty A."/>
            <person name="Bharti A.K."/>
            <person name="Gaur A."/>
            <person name="Gupta V."/>
            <person name="Kumar D."/>
            <person name="Ravi V."/>
            <person name="Vij S."/>
            <person name="Kapur A."/>
            <person name="Khurana P."/>
            <person name="Khurana P."/>
            <person name="Khurana J.P."/>
            <person name="Tyagi A.K."/>
            <person name="Gaikwad K."/>
            <person name="Singh A."/>
            <person name="Dalal V."/>
            <person name="Srivastava S."/>
            <person name="Dixit A."/>
            <person name="Pal A.K."/>
            <person name="Ghazi I.A."/>
            <person name="Yadav M."/>
            <person name="Pandit A."/>
            <person name="Bhargava A."/>
            <person name="Sureshbabu K."/>
            <person name="Batra K."/>
            <person name="Sharma T.R."/>
            <person name="Mohapatra T."/>
            <person name="Singh N.K."/>
            <person name="Messing J."/>
            <person name="Nelson A.B."/>
            <person name="Fuks G."/>
            <person name="Kavchok S."/>
            <person name="Keizer G."/>
            <person name="Linton E."/>
            <person name="Llaca V."/>
            <person name="Song R."/>
            <person name="Tanyolac B."/>
            <person name="Young S."/>
            <person name="Ho-Il K."/>
            <person name="Hahn J.H."/>
            <person name="Sangsakoo G."/>
            <person name="Vanavichit A."/>
            <person name="de Mattos Luiz.A.T."/>
            <person name="Zimmer P.D."/>
            <person name="Malone G."/>
            <person name="Dellagostin O."/>
            <person name="de Oliveira A.C."/>
            <person name="Bevan M."/>
            <person name="Bancroft I."/>
            <person name="Minx P."/>
            <person name="Cordum H."/>
            <person name="Wilson R."/>
            <person name="Cheng Z."/>
            <person name="Jin W."/>
            <person name="Jiang J."/>
            <person name="Leong S.A."/>
            <person name="Iwama H."/>
            <person name="Gojobori T."/>
            <person name="Itoh T."/>
            <person name="Niimura Y."/>
            <person name="Fujii Y."/>
            <person name="Habara T."/>
            <person name="Sakai H."/>
            <person name="Sato Y."/>
            <person name="Wilson G."/>
            <person name="Kumar K."/>
            <person name="McCouch S."/>
            <person name="Juretic N."/>
            <person name="Hoen D."/>
            <person name="Wright S."/>
            <person name="Bruskiewich R."/>
            <person name="Bureau T."/>
            <person name="Miyao A."/>
            <person name="Hirochika H."/>
            <person name="Nishikawa T."/>
            <person name="Kadowaki K."/>
            <person name="Sugiura M."/>
            <person name="Burr B."/>
            <person name="Sasaki T."/>
        </authorList>
    </citation>
    <scope>NUCLEOTIDE SEQUENCE [LARGE SCALE GENOMIC DNA]</scope>
    <source>
        <strain evidence="2">cv. Nipponbare</strain>
    </source>
</reference>
<reference evidence="2" key="2">
    <citation type="journal article" date="2008" name="Nucleic Acids Res.">
        <title>The rice annotation project database (RAP-DB): 2008 update.</title>
        <authorList>
            <consortium name="The rice annotation project (RAP)"/>
        </authorList>
    </citation>
    <scope>GENOME REANNOTATION</scope>
    <source>
        <strain evidence="2">cv. Nipponbare</strain>
    </source>
</reference>
<protein>
    <submittedName>
        <fullName evidence="1">Os01g0145200 protein</fullName>
    </submittedName>
</protein>
<gene>
    <name evidence="1" type="ordered locus">Os01g0145200</name>
</gene>
<feature type="non-terminal residue" evidence="1">
    <location>
        <position position="1"/>
    </location>
</feature>
<evidence type="ECO:0000313" key="1">
    <source>
        <dbReference type="EMBL" id="BAH90904.1"/>
    </source>
</evidence>
<accession>C7IXM0</accession>
<organism evidence="1 2">
    <name type="scientific">Oryza sativa subsp. japonica</name>
    <name type="common">Rice</name>
    <dbReference type="NCBI Taxonomy" id="39947"/>
    <lineage>
        <taxon>Eukaryota</taxon>
        <taxon>Viridiplantae</taxon>
        <taxon>Streptophyta</taxon>
        <taxon>Embryophyta</taxon>
        <taxon>Tracheophyta</taxon>
        <taxon>Spermatophyta</taxon>
        <taxon>Magnoliopsida</taxon>
        <taxon>Liliopsida</taxon>
        <taxon>Poales</taxon>
        <taxon>Poaceae</taxon>
        <taxon>BOP clade</taxon>
        <taxon>Oryzoideae</taxon>
        <taxon>Oryzeae</taxon>
        <taxon>Oryzinae</taxon>
        <taxon>Oryza</taxon>
        <taxon>Oryza sativa</taxon>
    </lineage>
</organism>
<proteinExistence type="predicted"/>